<keyword evidence="3" id="KW-1185">Reference proteome</keyword>
<dbReference type="EMBL" id="JADNYJ010000396">
    <property type="protein sequence ID" value="KAF8869868.1"/>
    <property type="molecule type" value="Genomic_DNA"/>
</dbReference>
<organism evidence="2 3">
    <name type="scientific">Gymnopilus junonius</name>
    <name type="common">Spectacular rustgill mushroom</name>
    <name type="synonym">Gymnopilus spectabilis subsp. junonius</name>
    <dbReference type="NCBI Taxonomy" id="109634"/>
    <lineage>
        <taxon>Eukaryota</taxon>
        <taxon>Fungi</taxon>
        <taxon>Dikarya</taxon>
        <taxon>Basidiomycota</taxon>
        <taxon>Agaricomycotina</taxon>
        <taxon>Agaricomycetes</taxon>
        <taxon>Agaricomycetidae</taxon>
        <taxon>Agaricales</taxon>
        <taxon>Agaricineae</taxon>
        <taxon>Hymenogastraceae</taxon>
        <taxon>Gymnopilus</taxon>
    </lineage>
</organism>
<evidence type="ECO:0000313" key="3">
    <source>
        <dbReference type="Proteomes" id="UP000724874"/>
    </source>
</evidence>
<accession>A0A9P5N6U3</accession>
<dbReference type="AlphaFoldDB" id="A0A9P5N6U3"/>
<feature type="compositionally biased region" description="Acidic residues" evidence="1">
    <location>
        <begin position="518"/>
        <end position="534"/>
    </location>
</feature>
<protein>
    <submittedName>
        <fullName evidence="2">Uncharacterized protein</fullName>
    </submittedName>
</protein>
<comment type="caution">
    <text evidence="2">The sequence shown here is derived from an EMBL/GenBank/DDBJ whole genome shotgun (WGS) entry which is preliminary data.</text>
</comment>
<name>A0A9P5N6U3_GYMJU</name>
<feature type="region of interest" description="Disordered" evidence="1">
    <location>
        <begin position="512"/>
        <end position="548"/>
    </location>
</feature>
<evidence type="ECO:0000313" key="2">
    <source>
        <dbReference type="EMBL" id="KAF8869868.1"/>
    </source>
</evidence>
<evidence type="ECO:0000256" key="1">
    <source>
        <dbReference type="SAM" id="MobiDB-lite"/>
    </source>
</evidence>
<dbReference type="OrthoDB" id="3270336at2759"/>
<feature type="region of interest" description="Disordered" evidence="1">
    <location>
        <begin position="333"/>
        <end position="358"/>
    </location>
</feature>
<reference evidence="2" key="1">
    <citation type="submission" date="2020-11" db="EMBL/GenBank/DDBJ databases">
        <authorList>
            <consortium name="DOE Joint Genome Institute"/>
            <person name="Ahrendt S."/>
            <person name="Riley R."/>
            <person name="Andreopoulos W."/>
            <person name="LaButti K."/>
            <person name="Pangilinan J."/>
            <person name="Ruiz-duenas F.J."/>
            <person name="Barrasa J.M."/>
            <person name="Sanchez-Garcia M."/>
            <person name="Camarero S."/>
            <person name="Miyauchi S."/>
            <person name="Serrano A."/>
            <person name="Linde D."/>
            <person name="Babiker R."/>
            <person name="Drula E."/>
            <person name="Ayuso-Fernandez I."/>
            <person name="Pacheco R."/>
            <person name="Padilla G."/>
            <person name="Ferreira P."/>
            <person name="Barriuso J."/>
            <person name="Kellner H."/>
            <person name="Castanera R."/>
            <person name="Alfaro M."/>
            <person name="Ramirez L."/>
            <person name="Pisabarro A.G."/>
            <person name="Kuo A."/>
            <person name="Tritt A."/>
            <person name="Lipzen A."/>
            <person name="He G."/>
            <person name="Yan M."/>
            <person name="Ng V."/>
            <person name="Cullen D."/>
            <person name="Martin F."/>
            <person name="Rosso M.-N."/>
            <person name="Henrissat B."/>
            <person name="Hibbett D."/>
            <person name="Martinez A.T."/>
            <person name="Grigoriev I.V."/>
        </authorList>
    </citation>
    <scope>NUCLEOTIDE SEQUENCE</scope>
    <source>
        <strain evidence="2">AH 44721</strain>
    </source>
</reference>
<dbReference type="Proteomes" id="UP000724874">
    <property type="component" value="Unassembled WGS sequence"/>
</dbReference>
<proteinExistence type="predicted"/>
<gene>
    <name evidence="2" type="ORF">CPB84DRAFT_1754781</name>
</gene>
<sequence length="952" mass="110016">MPTRGSSVIRVPSEKYFANMTFSSKDQNLLDKDKEFGRAQLIDGEIIYSPNCCRDLEGIPSPDADEKNGVRNNIFLPFGPNGKGRDLSGVELANYQNPHWWNLPFGWIAFVCHNPIFRGPVLGLLKYFPRRKEQLTFRETKGYSMPRYMKEQWLGLEYDLVQMKTLLAIHANSSPIVSNHPRTFGYWMWHESWETALESIQKSRDWFMILIAAISFLIALAEMRTQTRRKLNLIAYEDWYSFLVRQGCRESWLEGLMDSPMLRDFSSFTDRAGTFVSLSRHDTCFPTVEWLCQLCIPVWYRWKPEWASVPKYKHYAPLPHQLQAAMTGIPHMPSNHQWDLPDTGEDESQEPKTNCPASYSPPVTWREFFALRASINKQKEAIESDEERQSRLQKLANPPYTNGKVFEWLRNDHDVLERRPIFKKYHEDAFQCFTKGQVHYDSFFNEFDCCEEFDEESGLGGFGFDNDDSDSDNDWYLRDAQAQAEHTESDDQATGNRAPEGLVSDQWQHYSNDHAIDPDEDDRISLDCDDDQEDMQNPPPLKPRELPPVDTVHISNFEFNILEICRLRYGYTGPLPLEPSSRIMEIRSQKNFLKILGITWRERESAVFGLDTIKAAFDFLTRLASVGLISQDEWDLSREHRATITLNSRLSSLHKISIGTKGKKSTKTWYMFDFGARRVAQWMFTVTSPAHALLVCRLDSNYTENDLVIYFVEHGIPFRTMQLSTTLTRAPYRTSNSSITLVSRSAEHVFAADDFNMFEHHSFEFLHTNRRGRIALMSGGIMWRLAMQHVSWSSILNGPSGWSPNCAEFLLAKDLKTGLEYMDDDLTETEVEQLCGIYHCLTGNGDQIAKRSWFPLPDTFDGSGYDYGEWTEFSENWFRSIKHNTVELPSRVPRSVAQPVSEVNSAEHPHTKPSWPFSQKVWGKHLKAAGDMHQASLRLNRIAEEIINNFDG</sequence>